<evidence type="ECO:0000313" key="4">
    <source>
        <dbReference type="WBParaSite" id="nRc.2.0.1.t00201-RA"/>
    </source>
</evidence>
<evidence type="ECO:0000256" key="2">
    <source>
        <dbReference type="RuleBase" id="RU369009"/>
    </source>
</evidence>
<dbReference type="Gene3D" id="3.90.1750.10">
    <property type="entry name" value="Hect, E3 ligase catalytic domains"/>
    <property type="match status" value="1"/>
</dbReference>
<comment type="function">
    <text evidence="2">E3 ubiquitin-protein ligase which accepts ubiquitin from an E2 ubiquitin-conjugating enzyme in the form of a thioester and then directly transfers the ubiquitin to targeted substrates.</text>
</comment>
<dbReference type="GO" id="GO:0043161">
    <property type="term" value="P:proteasome-mediated ubiquitin-dependent protein catabolic process"/>
    <property type="evidence" value="ECO:0007669"/>
    <property type="project" value="TreeGrafter"/>
</dbReference>
<dbReference type="Proteomes" id="UP000887565">
    <property type="component" value="Unplaced"/>
</dbReference>
<dbReference type="WBParaSite" id="nRc.2.0.1.t00201-RA">
    <property type="protein sequence ID" value="nRc.2.0.1.t00201-RA"/>
    <property type="gene ID" value="nRc.2.0.1.g00201"/>
</dbReference>
<name>A0A915HDR3_ROMCU</name>
<keyword evidence="3" id="KW-1185">Reference proteome</keyword>
<comment type="pathway">
    <text evidence="2">Protein modification; protein ubiquitination.</text>
</comment>
<proteinExistence type="inferred from homology"/>
<dbReference type="GO" id="GO:0061630">
    <property type="term" value="F:ubiquitin protein ligase activity"/>
    <property type="evidence" value="ECO:0007669"/>
    <property type="project" value="UniProtKB-UniRule"/>
</dbReference>
<evidence type="ECO:0000313" key="3">
    <source>
        <dbReference type="Proteomes" id="UP000887565"/>
    </source>
</evidence>
<dbReference type="AlphaFoldDB" id="A0A915HDR3"/>
<comment type="catalytic activity">
    <reaction evidence="2">
        <text>S-ubiquitinyl-[E2 ubiquitin-conjugating enzyme]-L-cysteine + [acceptor protein]-L-lysine = [E2 ubiquitin-conjugating enzyme]-L-cysteine + N(6)-ubiquitinyl-[acceptor protein]-L-lysine.</text>
        <dbReference type="EC" id="2.3.2.26"/>
    </reaction>
</comment>
<reference evidence="4" key="1">
    <citation type="submission" date="2022-11" db="UniProtKB">
        <authorList>
            <consortium name="WormBaseParasite"/>
        </authorList>
    </citation>
    <scope>IDENTIFICATION</scope>
</reference>
<dbReference type="InterPro" id="IPR035983">
    <property type="entry name" value="Hect_E3_ubiquitin_ligase"/>
</dbReference>
<dbReference type="InterPro" id="IPR045322">
    <property type="entry name" value="HECTD1/TRIP12-like"/>
</dbReference>
<sequence length="334" mass="38498">FETVFSERASCRRRRNRHAASNSGLQDNVVNNDLTADGGTKFSIIQPDEKSGATISLTDDHKCLFYYIQQLALDNVTSSKTNTTFCLSKVEKLKTIFDQTYVMFYETESKKSDEKSQHSIDLSGSFIPETENKKNSFNDFSTTKLINTLQLLKFLRKLSPDNECSTSKKLTDKLRQQLRDVLVVAGDSLPDWCDRLMFDFPFLFPFDCRQMASSSTSSTGILRRTLEETHFFHDYRVGRIKHERVKVDRSNENDFLDWSRRVMDFHAERKSYLEVEFLDEEGTGLGPTLEFYALTAAQLQRKSLALWLCDDETPLEKHVLDKPVDLGTLNNTRI</sequence>
<dbReference type="GO" id="GO:0070534">
    <property type="term" value="P:protein K63-linked ubiquitination"/>
    <property type="evidence" value="ECO:0007669"/>
    <property type="project" value="TreeGrafter"/>
</dbReference>
<dbReference type="PANTHER" id="PTHR45670">
    <property type="entry name" value="E3 UBIQUITIN-PROTEIN LIGASE TRIP12"/>
    <property type="match status" value="1"/>
</dbReference>
<protein>
    <recommendedName>
        <fullName evidence="2">E3 ubiquitin-protein ligase</fullName>
        <ecNumber evidence="2">2.3.2.26</ecNumber>
    </recommendedName>
</protein>
<dbReference type="SUPFAM" id="SSF56204">
    <property type="entry name" value="Hect, E3 ligase catalytic domain"/>
    <property type="match status" value="1"/>
</dbReference>
<accession>A0A915HDR3</accession>
<dbReference type="EC" id="2.3.2.26" evidence="2"/>
<organism evidence="3 4">
    <name type="scientific">Romanomermis culicivorax</name>
    <name type="common">Nematode worm</name>
    <dbReference type="NCBI Taxonomy" id="13658"/>
    <lineage>
        <taxon>Eukaryota</taxon>
        <taxon>Metazoa</taxon>
        <taxon>Ecdysozoa</taxon>
        <taxon>Nematoda</taxon>
        <taxon>Enoplea</taxon>
        <taxon>Dorylaimia</taxon>
        <taxon>Mermithida</taxon>
        <taxon>Mermithoidea</taxon>
        <taxon>Mermithidae</taxon>
        <taxon>Romanomermis</taxon>
    </lineage>
</organism>
<evidence type="ECO:0000256" key="1">
    <source>
        <dbReference type="ARBA" id="ARBA00022679"/>
    </source>
</evidence>
<keyword evidence="1 2" id="KW-0808">Transferase</keyword>
<comment type="similarity">
    <text evidence="2">Belongs to the UPL family. K-HECT subfamily.</text>
</comment>
<dbReference type="GO" id="GO:0016607">
    <property type="term" value="C:nuclear speck"/>
    <property type="evidence" value="ECO:0007669"/>
    <property type="project" value="TreeGrafter"/>
</dbReference>
<dbReference type="PANTHER" id="PTHR45670:SF1">
    <property type="entry name" value="E3 UBIQUITIN-PROTEIN LIGASE HECTD1"/>
    <property type="match status" value="1"/>
</dbReference>
<keyword evidence="2" id="KW-0833">Ubl conjugation pathway</keyword>